<name>A0AA38RWU6_9PEZI</name>
<evidence type="ECO:0000256" key="1">
    <source>
        <dbReference type="SAM" id="MobiDB-lite"/>
    </source>
</evidence>
<dbReference type="AlphaFoldDB" id="A0AA38RWU6"/>
<evidence type="ECO:0000313" key="2">
    <source>
        <dbReference type="EMBL" id="KAJ9152145.1"/>
    </source>
</evidence>
<comment type="caution">
    <text evidence="2">The sequence shown here is derived from an EMBL/GenBank/DDBJ whole genome shotgun (WGS) entry which is preliminary data.</text>
</comment>
<feature type="compositionally biased region" description="Low complexity" evidence="1">
    <location>
        <begin position="71"/>
        <end position="85"/>
    </location>
</feature>
<sequence length="110" mass="12358">MENPEDKQWAKKYILDPLTAPEPSQETGPGSSFYNVRRSLSMNTKEPESATHRQHRKHNSSGGYPSPPSSASPSRSSFHPSNPFSDTPRYLPLSPEQELIWVGPHPQRCT</sequence>
<dbReference type="EMBL" id="JANBVO010000005">
    <property type="protein sequence ID" value="KAJ9152145.1"/>
    <property type="molecule type" value="Genomic_DNA"/>
</dbReference>
<dbReference type="Proteomes" id="UP001174694">
    <property type="component" value="Unassembled WGS sequence"/>
</dbReference>
<keyword evidence="3" id="KW-1185">Reference proteome</keyword>
<protein>
    <submittedName>
        <fullName evidence="2">Uncharacterized protein</fullName>
    </submittedName>
</protein>
<feature type="region of interest" description="Disordered" evidence="1">
    <location>
        <begin position="1"/>
        <end position="110"/>
    </location>
</feature>
<gene>
    <name evidence="2" type="ORF">NKR23_g2711</name>
</gene>
<organism evidence="2 3">
    <name type="scientific">Pleurostoma richardsiae</name>
    <dbReference type="NCBI Taxonomy" id="41990"/>
    <lineage>
        <taxon>Eukaryota</taxon>
        <taxon>Fungi</taxon>
        <taxon>Dikarya</taxon>
        <taxon>Ascomycota</taxon>
        <taxon>Pezizomycotina</taxon>
        <taxon>Sordariomycetes</taxon>
        <taxon>Sordariomycetidae</taxon>
        <taxon>Calosphaeriales</taxon>
        <taxon>Pleurostomataceae</taxon>
        <taxon>Pleurostoma</taxon>
    </lineage>
</organism>
<feature type="compositionally biased region" description="Polar residues" evidence="1">
    <location>
        <begin position="22"/>
        <end position="44"/>
    </location>
</feature>
<reference evidence="2" key="1">
    <citation type="submission" date="2022-07" db="EMBL/GenBank/DDBJ databases">
        <title>Fungi with potential for degradation of polypropylene.</title>
        <authorList>
            <person name="Gostincar C."/>
        </authorList>
    </citation>
    <scope>NUCLEOTIDE SEQUENCE</scope>
    <source>
        <strain evidence="2">EXF-13308</strain>
    </source>
</reference>
<accession>A0AA38RWU6</accession>
<proteinExistence type="predicted"/>
<evidence type="ECO:0000313" key="3">
    <source>
        <dbReference type="Proteomes" id="UP001174694"/>
    </source>
</evidence>